<name>W7CPW5_9LIST</name>
<accession>W7CPW5</accession>
<dbReference type="AlphaFoldDB" id="W7CPW5"/>
<feature type="transmembrane region" description="Helical" evidence="1">
    <location>
        <begin position="135"/>
        <end position="155"/>
    </location>
</feature>
<gene>
    <name evidence="2" type="ORF">BCAMP_08140</name>
</gene>
<dbReference type="STRING" id="1265861.BCAMP_08140"/>
<reference evidence="2 3" key="1">
    <citation type="submission" date="2012-12" db="EMBL/GenBank/DDBJ databases">
        <title>Novel taxa of Listeriaceae from agricultural environments in the United States.</title>
        <authorList>
            <person name="den Bakker H.C."/>
            <person name="Allred A."/>
            <person name="Warchocki S."/>
            <person name="Wright E.M."/>
            <person name="Burrell A."/>
            <person name="Nightingale K.K."/>
            <person name="Kephart D."/>
            <person name="Wiedmann M."/>
        </authorList>
    </citation>
    <scope>NUCLEOTIDE SEQUENCE [LARGE SCALE GENOMIC DNA]</scope>
    <source>
        <strain evidence="2 3">FSL F6-1037</strain>
    </source>
</reference>
<dbReference type="PANTHER" id="PTHR40044:SF1">
    <property type="entry name" value="INTEGRAL MEMBRANE PROTEIN"/>
    <property type="match status" value="1"/>
</dbReference>
<keyword evidence="1" id="KW-1133">Transmembrane helix</keyword>
<dbReference type="PIRSF" id="PIRSF031501">
    <property type="entry name" value="QueT"/>
    <property type="match status" value="1"/>
</dbReference>
<comment type="caution">
    <text evidence="2">The sequence shown here is derived from an EMBL/GenBank/DDBJ whole genome shotgun (WGS) entry which is preliminary data.</text>
</comment>
<evidence type="ECO:0000313" key="3">
    <source>
        <dbReference type="Proteomes" id="UP000019243"/>
    </source>
</evidence>
<organism evidence="2 3">
    <name type="scientific">Brochothrix campestris FSL F6-1037</name>
    <dbReference type="NCBI Taxonomy" id="1265861"/>
    <lineage>
        <taxon>Bacteria</taxon>
        <taxon>Bacillati</taxon>
        <taxon>Bacillota</taxon>
        <taxon>Bacilli</taxon>
        <taxon>Bacillales</taxon>
        <taxon>Listeriaceae</taxon>
        <taxon>Brochothrix</taxon>
    </lineage>
</organism>
<feature type="transmembrane region" description="Helical" evidence="1">
    <location>
        <begin position="49"/>
        <end position="65"/>
    </location>
</feature>
<keyword evidence="3" id="KW-1185">Reference proteome</keyword>
<sequence length="169" mass="18399">MKVKMLATSGVLAALYVILTLLSGPFAYGWAQFRLSEMMNHLVVYNKKYFPAIIIGVIVANLFSANGVLDLVFGVGQSVVSLALVIFIGKFIKNKILLMAINTAVFGVTMCFVAYELKIIGVLGSANLAFGLAWFYMALGEMAVMAIGMLVIHLLNKRVNLTTAIEEQK</sequence>
<dbReference type="InterPro" id="IPR010387">
    <property type="entry name" value="QueT"/>
</dbReference>
<proteinExistence type="predicted"/>
<dbReference type="Pfam" id="PF06177">
    <property type="entry name" value="QueT"/>
    <property type="match status" value="1"/>
</dbReference>
<protein>
    <submittedName>
        <fullName evidence="2">Citrulline related protein</fullName>
    </submittedName>
</protein>
<feature type="transmembrane region" description="Helical" evidence="1">
    <location>
        <begin position="6"/>
        <end position="28"/>
    </location>
</feature>
<dbReference type="Proteomes" id="UP000019243">
    <property type="component" value="Unassembled WGS sequence"/>
</dbReference>
<dbReference type="RefSeq" id="WP_035314846.1">
    <property type="nucleotide sequence ID" value="NZ_AODH01000031.1"/>
</dbReference>
<evidence type="ECO:0000256" key="1">
    <source>
        <dbReference type="SAM" id="Phobius"/>
    </source>
</evidence>
<dbReference type="OrthoDB" id="1706970at2"/>
<feature type="transmembrane region" description="Helical" evidence="1">
    <location>
        <begin position="96"/>
        <end position="115"/>
    </location>
</feature>
<dbReference type="PANTHER" id="PTHR40044">
    <property type="entry name" value="INTEGRAL MEMBRANE PROTEIN-RELATED"/>
    <property type="match status" value="1"/>
</dbReference>
<dbReference type="EMBL" id="AODH01000031">
    <property type="protein sequence ID" value="EUJ39107.1"/>
    <property type="molecule type" value="Genomic_DNA"/>
</dbReference>
<keyword evidence="1" id="KW-0472">Membrane</keyword>
<keyword evidence="1" id="KW-0812">Transmembrane</keyword>
<evidence type="ECO:0000313" key="2">
    <source>
        <dbReference type="EMBL" id="EUJ39107.1"/>
    </source>
</evidence>